<organism evidence="2 3">
    <name type="scientific">Alkalihalobacillus trypoxylicola</name>
    <dbReference type="NCBI Taxonomy" id="519424"/>
    <lineage>
        <taxon>Bacteria</taxon>
        <taxon>Bacillati</taxon>
        <taxon>Bacillota</taxon>
        <taxon>Bacilli</taxon>
        <taxon>Bacillales</taxon>
        <taxon>Bacillaceae</taxon>
        <taxon>Alkalihalobacillus</taxon>
    </lineage>
</organism>
<keyword evidence="1" id="KW-0812">Transmembrane</keyword>
<dbReference type="Proteomes" id="UP000075806">
    <property type="component" value="Unassembled WGS sequence"/>
</dbReference>
<comment type="caution">
    <text evidence="2">The sequence shown here is derived from an EMBL/GenBank/DDBJ whole genome shotgun (WGS) entry which is preliminary data.</text>
</comment>
<reference evidence="2" key="1">
    <citation type="submission" date="2016-02" db="EMBL/GenBank/DDBJ databases">
        <title>Genome sequence of Bacillus trypoxylicola KCTC 13244(T).</title>
        <authorList>
            <person name="Jeong H."/>
            <person name="Park S.-H."/>
            <person name="Choi S.-K."/>
        </authorList>
    </citation>
    <scope>NUCLEOTIDE SEQUENCE [LARGE SCALE GENOMIC DNA]</scope>
    <source>
        <strain evidence="2">KCTC 13244</strain>
    </source>
</reference>
<feature type="transmembrane region" description="Helical" evidence="1">
    <location>
        <begin position="199"/>
        <end position="219"/>
    </location>
</feature>
<proteinExistence type="predicted"/>
<feature type="transmembrane region" description="Helical" evidence="1">
    <location>
        <begin position="169"/>
        <end position="193"/>
    </location>
</feature>
<gene>
    <name evidence="2" type="ORF">AZF04_07950</name>
</gene>
<dbReference type="AlphaFoldDB" id="A0A162DF90"/>
<dbReference type="STRING" id="519424.AZF04_07950"/>
<feature type="transmembrane region" description="Helical" evidence="1">
    <location>
        <begin position="80"/>
        <end position="100"/>
    </location>
</feature>
<evidence type="ECO:0000313" key="3">
    <source>
        <dbReference type="Proteomes" id="UP000075806"/>
    </source>
</evidence>
<feature type="transmembrane region" description="Helical" evidence="1">
    <location>
        <begin position="47"/>
        <end position="68"/>
    </location>
</feature>
<dbReference type="EMBL" id="LTAO01000023">
    <property type="protein sequence ID" value="KYG29446.1"/>
    <property type="molecule type" value="Genomic_DNA"/>
</dbReference>
<keyword evidence="1" id="KW-0472">Membrane</keyword>
<accession>A0A162DF90</accession>
<dbReference type="OrthoDB" id="2417711at2"/>
<feature type="transmembrane region" description="Helical" evidence="1">
    <location>
        <begin position="21"/>
        <end position="41"/>
    </location>
</feature>
<keyword evidence="3" id="KW-1185">Reference proteome</keyword>
<feature type="transmembrane region" description="Helical" evidence="1">
    <location>
        <begin position="134"/>
        <end position="157"/>
    </location>
</feature>
<name>A0A162DF90_9BACI</name>
<evidence type="ECO:0000313" key="2">
    <source>
        <dbReference type="EMBL" id="KYG29446.1"/>
    </source>
</evidence>
<protein>
    <submittedName>
        <fullName evidence="2">Uncharacterized protein</fullName>
    </submittedName>
</protein>
<sequence>MNTFKGPFQLFFEDFRMQMTIIAIITAFIFAVASVIGYVVAVQINHAIFGPVYGLLFIYPFIAFTKGYKNLMALGGTRKQFLLSVFINAFLFIAIAMILLNSLHFLNQYLYVRDLTYLNLIHTGSFLPNESILLYFWSDFIWAILAFSIGFIINALWHYFGAIKSLMIATIFGLGLLTWYMVGGNVASLLTYIVENPLLFIHILLAIALTFLVISYLLMKNGPLEKGGHTSTWGEGITE</sequence>
<keyword evidence="1" id="KW-1133">Transmembrane helix</keyword>
<evidence type="ECO:0000256" key="1">
    <source>
        <dbReference type="SAM" id="Phobius"/>
    </source>
</evidence>
<dbReference type="RefSeq" id="WP_061949245.1">
    <property type="nucleotide sequence ID" value="NZ_LTAO01000023.1"/>
</dbReference>